<reference evidence="1" key="1">
    <citation type="submission" date="2020-10" db="EMBL/GenBank/DDBJ databases">
        <title>Ca. Dormibacterota MAGs.</title>
        <authorList>
            <person name="Montgomery K."/>
        </authorList>
    </citation>
    <scope>NUCLEOTIDE SEQUENCE [LARGE SCALE GENOMIC DNA]</scope>
    <source>
        <strain evidence="1">SC8812_S17_10</strain>
    </source>
</reference>
<accession>A0A934N780</accession>
<dbReference type="EMBL" id="JAEKNR010000105">
    <property type="protein sequence ID" value="MBJ7598311.1"/>
    <property type="molecule type" value="Genomic_DNA"/>
</dbReference>
<dbReference type="AlphaFoldDB" id="A0A934N780"/>
<sequence>MPKYLTRANLTPDGVKGTLKEGGTARRAAIERLAESLGMRLEAFYYGFGEDDVYAIIDAPDNVAAAASAMAVNAAGTSHVKTVVLITPEEMDEVSKRRAEYAPPGG</sequence>
<proteinExistence type="predicted"/>
<protein>
    <submittedName>
        <fullName evidence="1">GYD domain-containing protein</fullName>
    </submittedName>
</protein>
<keyword evidence="2" id="KW-1185">Reference proteome</keyword>
<dbReference type="RefSeq" id="WP_338201203.1">
    <property type="nucleotide sequence ID" value="NZ_JAEKNR010000105.1"/>
</dbReference>
<organism evidence="1 2">
    <name type="scientific">Candidatus Nephthysia bennettiae</name>
    <dbReference type="NCBI Taxonomy" id="3127016"/>
    <lineage>
        <taxon>Bacteria</taxon>
        <taxon>Bacillati</taxon>
        <taxon>Candidatus Dormiibacterota</taxon>
        <taxon>Candidatus Dormibacteria</taxon>
        <taxon>Candidatus Dormibacterales</taxon>
        <taxon>Candidatus Dormibacteraceae</taxon>
        <taxon>Candidatus Nephthysia</taxon>
    </lineage>
</organism>
<evidence type="ECO:0000313" key="1">
    <source>
        <dbReference type="EMBL" id="MBJ7598311.1"/>
    </source>
</evidence>
<name>A0A934N780_9BACT</name>
<dbReference type="Pfam" id="PF08734">
    <property type="entry name" value="GYD"/>
    <property type="match status" value="1"/>
</dbReference>
<evidence type="ECO:0000313" key="2">
    <source>
        <dbReference type="Proteomes" id="UP000612893"/>
    </source>
</evidence>
<comment type="caution">
    <text evidence="1">The sequence shown here is derived from an EMBL/GenBank/DDBJ whole genome shotgun (WGS) entry which is preliminary data.</text>
</comment>
<dbReference type="InterPro" id="IPR014845">
    <property type="entry name" value="GYD/TTHA1554"/>
</dbReference>
<dbReference type="Proteomes" id="UP000612893">
    <property type="component" value="Unassembled WGS sequence"/>
</dbReference>
<gene>
    <name evidence="1" type="ORF">JF922_09535</name>
</gene>